<reference evidence="8" key="2">
    <citation type="submission" date="2020-05" db="UniProtKB">
        <authorList>
            <consortium name="EnsemblMetazoa"/>
        </authorList>
    </citation>
    <scope>IDENTIFICATION</scope>
    <source>
        <strain evidence="8">wikel</strain>
    </source>
</reference>
<dbReference type="InterPro" id="IPR015433">
    <property type="entry name" value="PI3/4_kinase"/>
</dbReference>
<evidence type="ECO:0000256" key="3">
    <source>
        <dbReference type="ARBA" id="ARBA00022679"/>
    </source>
</evidence>
<dbReference type="Proteomes" id="UP000001555">
    <property type="component" value="Unassembled WGS sequence"/>
</dbReference>
<dbReference type="EMBL" id="ABJB010430553">
    <property type="status" value="NOT_ANNOTATED_CDS"/>
    <property type="molecule type" value="Genomic_DNA"/>
</dbReference>
<dbReference type="STRING" id="6945.B7PXE6"/>
<dbReference type="Pfam" id="PF00454">
    <property type="entry name" value="PI3_PI4_kinase"/>
    <property type="match status" value="1"/>
</dbReference>
<dbReference type="EMBL" id="ABJB010713069">
    <property type="status" value="NOT_ANNOTATED_CDS"/>
    <property type="molecule type" value="Genomic_DNA"/>
</dbReference>
<dbReference type="EnsemblMetazoa" id="ISCW020487-RA">
    <property type="protein sequence ID" value="ISCW020487-PA"/>
    <property type="gene ID" value="ISCW020487"/>
</dbReference>
<organism>
    <name type="scientific">Ixodes scapularis</name>
    <name type="common">Black-legged tick</name>
    <name type="synonym">Deer tick</name>
    <dbReference type="NCBI Taxonomy" id="6945"/>
    <lineage>
        <taxon>Eukaryota</taxon>
        <taxon>Metazoa</taxon>
        <taxon>Ecdysozoa</taxon>
        <taxon>Arthropoda</taxon>
        <taxon>Chelicerata</taxon>
        <taxon>Arachnida</taxon>
        <taxon>Acari</taxon>
        <taxon>Parasitiformes</taxon>
        <taxon>Ixodida</taxon>
        <taxon>Ixodoidea</taxon>
        <taxon>Ixodidae</taxon>
        <taxon>Ixodinae</taxon>
        <taxon>Ixodes</taxon>
    </lineage>
</organism>
<dbReference type="GO" id="GO:0048015">
    <property type="term" value="P:phosphatidylinositol-mediated signaling"/>
    <property type="evidence" value="ECO:0000318"/>
    <property type="project" value="GO_Central"/>
</dbReference>
<dbReference type="VEuPathDB" id="VectorBase:ISCW020487"/>
<dbReference type="SMART" id="SM00145">
    <property type="entry name" value="PI3Ka"/>
    <property type="match status" value="1"/>
</dbReference>
<dbReference type="PROSITE" id="PS51545">
    <property type="entry name" value="PIK_HELICAL"/>
    <property type="match status" value="1"/>
</dbReference>
<dbReference type="InterPro" id="IPR011009">
    <property type="entry name" value="Kinase-like_dom_sf"/>
</dbReference>
<dbReference type="SUPFAM" id="SSF48371">
    <property type="entry name" value="ARM repeat"/>
    <property type="match status" value="1"/>
</dbReference>
<feature type="non-terminal residue" evidence="7">
    <location>
        <position position="1"/>
    </location>
</feature>
<evidence type="ECO:0000313" key="7">
    <source>
        <dbReference type="EMBL" id="EEC11268.1"/>
    </source>
</evidence>
<dbReference type="InterPro" id="IPR016024">
    <property type="entry name" value="ARM-type_fold"/>
</dbReference>
<dbReference type="GO" id="GO:0004430">
    <property type="term" value="F:1-phosphatidylinositol 4-kinase activity"/>
    <property type="evidence" value="ECO:0000318"/>
    <property type="project" value="GO_Central"/>
</dbReference>
<keyword evidence="4 7" id="KW-0418">Kinase</keyword>
<feature type="domain" description="PIK helical" evidence="6">
    <location>
        <begin position="1479"/>
        <end position="1654"/>
    </location>
</feature>
<accession>B7PXE6</accession>
<dbReference type="EMBL" id="ABJB010928993">
    <property type="status" value="NOT_ANNOTATED_CDS"/>
    <property type="molecule type" value="Genomic_DNA"/>
</dbReference>
<dbReference type="EMBL" id="ABJB011120977">
    <property type="status" value="NOT_ANNOTATED_CDS"/>
    <property type="molecule type" value="Genomic_DNA"/>
</dbReference>
<comment type="similarity">
    <text evidence="1">Belongs to the PI3/PI4-kinase family. Type III PI4K subfamily.</text>
</comment>
<dbReference type="EC" id="2.7.1.67" evidence="2"/>
<evidence type="ECO:0000313" key="8">
    <source>
        <dbReference type="EnsemblMetazoa" id="ISCW020487-PA"/>
    </source>
</evidence>
<dbReference type="SMART" id="SM00146">
    <property type="entry name" value="PI3Kc"/>
    <property type="match status" value="1"/>
</dbReference>
<protein>
    <recommendedName>
        <fullName evidence="2">1-phosphatidylinositol 4-kinase</fullName>
        <ecNumber evidence="2">2.7.1.67</ecNumber>
    </recommendedName>
</protein>
<dbReference type="FunFam" id="1.25.40.70:FF:000011">
    <property type="entry name" value="Phosphatidylinositol 4-kinase alpha"/>
    <property type="match status" value="1"/>
</dbReference>
<proteinExistence type="inferred from homology"/>
<dbReference type="InterPro" id="IPR045495">
    <property type="entry name" value="PI4K_N"/>
</dbReference>
<dbReference type="GO" id="GO:0046854">
    <property type="term" value="P:phosphatidylinositol phosphate biosynthetic process"/>
    <property type="evidence" value="ECO:0000318"/>
    <property type="project" value="GO_Central"/>
</dbReference>
<reference evidence="7 9" key="1">
    <citation type="submission" date="2008-03" db="EMBL/GenBank/DDBJ databases">
        <title>Annotation of Ixodes scapularis.</title>
        <authorList>
            <consortium name="Ixodes scapularis Genome Project Consortium"/>
            <person name="Caler E."/>
            <person name="Hannick L.I."/>
            <person name="Bidwell S."/>
            <person name="Joardar V."/>
            <person name="Thiagarajan M."/>
            <person name="Amedeo P."/>
            <person name="Galinsky K.J."/>
            <person name="Schobel S."/>
            <person name="Inman J."/>
            <person name="Hostetler J."/>
            <person name="Miller J."/>
            <person name="Hammond M."/>
            <person name="Megy K."/>
            <person name="Lawson D."/>
            <person name="Kodira C."/>
            <person name="Sutton G."/>
            <person name="Meyer J."/>
            <person name="Hill C.A."/>
            <person name="Birren B."/>
            <person name="Nene V."/>
            <person name="Collins F."/>
            <person name="Alarcon-Chaidez F."/>
            <person name="Wikel S."/>
            <person name="Strausberg R."/>
        </authorList>
    </citation>
    <scope>NUCLEOTIDE SEQUENCE [LARGE SCALE GENOMIC DNA]</scope>
    <source>
        <strain evidence="9">Wikel</strain>
        <strain evidence="7">Wikel colony</strain>
    </source>
</reference>
<dbReference type="CDD" id="cd05167">
    <property type="entry name" value="PI4Kc_III_alpha"/>
    <property type="match status" value="1"/>
</dbReference>
<gene>
    <name evidence="7" type="ORF">IscW_ISCW020487</name>
</gene>
<evidence type="ECO:0000259" key="5">
    <source>
        <dbReference type="PROSITE" id="PS50290"/>
    </source>
</evidence>
<name>B7PXE6_IXOSC</name>
<dbReference type="HOGENOM" id="CLU_000893_2_0_1"/>
<dbReference type="InterPro" id="IPR000403">
    <property type="entry name" value="PI3/4_kinase_cat_dom"/>
</dbReference>
<keyword evidence="3 7" id="KW-0808">Transferase</keyword>
<dbReference type="Pfam" id="PF00613">
    <property type="entry name" value="PI3Ka"/>
    <property type="match status" value="1"/>
</dbReference>
<evidence type="ECO:0000256" key="1">
    <source>
        <dbReference type="ARBA" id="ARBA00006209"/>
    </source>
</evidence>
<evidence type="ECO:0000256" key="4">
    <source>
        <dbReference type="ARBA" id="ARBA00022777"/>
    </source>
</evidence>
<dbReference type="GO" id="GO:0005737">
    <property type="term" value="C:cytoplasm"/>
    <property type="evidence" value="ECO:0000318"/>
    <property type="project" value="GO_Central"/>
</dbReference>
<dbReference type="EMBL" id="ABJB010369788">
    <property type="status" value="NOT_ANNOTATED_CDS"/>
    <property type="molecule type" value="Genomic_DNA"/>
</dbReference>
<dbReference type="InterPro" id="IPR018936">
    <property type="entry name" value="PI3/4_kinase_CS"/>
</dbReference>
<dbReference type="EMBL" id="DS813618">
    <property type="protein sequence ID" value="EEC11268.1"/>
    <property type="molecule type" value="Genomic_DNA"/>
</dbReference>
<dbReference type="Pfam" id="PF19274">
    <property type="entry name" value="PI4K_N"/>
    <property type="match status" value="3"/>
</dbReference>
<dbReference type="PROSITE" id="PS00916">
    <property type="entry name" value="PI3_4_KINASE_2"/>
    <property type="match status" value="1"/>
</dbReference>
<dbReference type="PaxDb" id="6945-B7PXE6"/>
<dbReference type="OrthoDB" id="10264149at2759"/>
<dbReference type="PROSITE" id="PS50290">
    <property type="entry name" value="PI3_4_KINASE_3"/>
    <property type="match status" value="1"/>
</dbReference>
<dbReference type="PANTHER" id="PTHR10048:SF15">
    <property type="entry name" value="PHOSPHATIDYLINOSITOL 4-KINASE ALPHA"/>
    <property type="match status" value="1"/>
</dbReference>
<dbReference type="EMBL" id="ABJB010092094">
    <property type="status" value="NOT_ANNOTATED_CDS"/>
    <property type="molecule type" value="Genomic_DNA"/>
</dbReference>
<dbReference type="FunFam" id="1.10.1070.11:FF:000005">
    <property type="entry name" value="Phosphatidylinositol 4-kinase, catalytic, alpha"/>
    <property type="match status" value="1"/>
</dbReference>
<dbReference type="Gene3D" id="3.30.1010.10">
    <property type="entry name" value="Phosphatidylinositol 3-kinase Catalytic Subunit, Chain A, domain 4"/>
    <property type="match status" value="1"/>
</dbReference>
<dbReference type="Gene3D" id="1.10.1070.11">
    <property type="entry name" value="Phosphatidylinositol 3-/4-kinase, catalytic domain"/>
    <property type="match status" value="1"/>
</dbReference>
<dbReference type="EMBL" id="ABJB010923822">
    <property type="status" value="NOT_ANNOTATED_CDS"/>
    <property type="molecule type" value="Genomic_DNA"/>
</dbReference>
<dbReference type="FunCoup" id="B7PXE6">
    <property type="interactions" value="1634"/>
</dbReference>
<dbReference type="PROSITE" id="PS00915">
    <property type="entry name" value="PI3_4_KINASE_1"/>
    <property type="match status" value="1"/>
</dbReference>
<dbReference type="VEuPathDB" id="VectorBase:ISCP_037301"/>
<evidence type="ECO:0000256" key="2">
    <source>
        <dbReference type="ARBA" id="ARBA00012169"/>
    </source>
</evidence>
<dbReference type="InterPro" id="IPR036940">
    <property type="entry name" value="PI3/4_kinase_cat_sf"/>
</dbReference>
<dbReference type="VEuPathDB" id="VectorBase:ISCI020487"/>
<evidence type="ECO:0000313" key="9">
    <source>
        <dbReference type="Proteomes" id="UP000001555"/>
    </source>
</evidence>
<sequence length="2041" mass="231869">PWSFEQVAKLMTTCPTEVSLGVFRIDQRGQDAVIALGIYFMESGFQHKERIVPYFLMLLRGLLKANFVEEIRYEPDERIPVRERFCFLLQTVLSDTAYHCEHLSEEIANCQLEFLSALVRICASAQAAACKATDSATVVPLIIGTCRAMARASFELPYLICQIFPVPEKVSIIENERSESYSKKKKQVDAYNPILVPRRAMVNYWMSSCHKGASRERREALLPYENITTPIPFKPSTFLFRHFGSSFSQMRVIAEREDLIRKSHMKFSAMKVQVFLTLADRMLSDEMIEYLDRCATLVHDGNLSMINPYISFGEILKLVWITLLQELLCSYTMADRENWKTSAPLFYSLTRDIQKFAKHLFIAGQKEIQVKSYDLSDQEQRENNFICINRFKLNVQTIAVCVEILVWAEVDENGGDLLCGKLTEKISSPHGLKLALGHLPIIIVCLEGLRTLAETFPLIVDTCLLPLREFLGNPAPVLLKLHQSMEEITSGDHAGVRIICQTALRQVRDTAIESLCGVLRVGIEQDPECVQAYLASASNKLYQAEISGGEGGLIAVNTVLALGKIAVYLKRTPKTEKSVLQFFQQRFCKPPSTLDTVIVDQMGRMIVAKVDRQVRDEIMKMLTMITLVANSLYSRSSVAESKYHGYKHVALPVVKVLIKVASGMDGADEQVELLSTLLELFVQIGIDGCRSCENQLAFKESGVASNMGILIPVISALIRRMDPIVGAKSRLHKLFWDFWLYASLMGFTVMSGVWPDEWYYATGDIALKSPMLVCKEHLRPVLQFNSNTHSETAAIVDLGDVKFQLLKELKGGTEISTILYKMNFQQATYLLSVIDLETLRIQNSVTTKSPYHIILQYLEFPLIQKDKGGMFTCMCAVADKVFEIFLDVMMGKPKEEEREAELEEYFVYLLVKFVDPEKSIRRVSDRFISGFIDRFPHLLWSRKVLWSMLDILQALAHSLELDPNETGQEVVVPDTPYSITLTDTMEGRETVVRDLAAHCQGIVQEAVKWAPIATRSHLQEYMVTHSEMVEALTQHTGVGLAIESIMLFAGLNTVSSPQSLTLLERWPACVKKDYSEFVCSMEIRCRYSGEVAGLLMTSRNTEYTRKELAAKLLNQLHSSWKTKQKKLHKRCIFRICALLVSTKGLDRKLLKSLCWSPVEFFSEEPTRNAIYCWQWFLAAKPEEELRFLHEMGAAWLATLERKLGLFSKDPVQTDPCAVGEKSDLNPKPPYIIPHEVWVNFLVEKIESAKFSSQAEIEIFTNLIYRSFSPIIGENQFCCRHISVVGTRFNLLSSAISLLQSDALNSNMIRSILRERVYAAALDYFCGPQLYPTERGGKLRENILMMVKFWMAMHNDKKYLRHCNFLKDMATPTTTENASMPYTPLGWQQLAFNKGSSETSSVSKLTSTTASKDFRDSPVIPDTAYTKEYLRKRSLILALLSVEVEFLITWYNPMATLDKAIPGEEIISAWRCQHITERGWMEMARVAWSLSPSLAVYLPSRFRSSDTLRSEVIRLVQTNPDMVCHIGEALQYMVTADSVMEDSPSLSYMQAWASVSPIKVLAYFSRLYSPHPITAQYAVRVLSSCPPDVLMFYIPQLSQAVRYDTMGYIRDFIISSANISQLLTHQFIWNMRTNMFRDEDGQEKDPDLFETFNTMISAMVSNLSGKEKLFYESEFDFFTKITAISGVLRHFPKGPERKRACLSELSKIKVEQGSYLPSSPEAIIVDIDYASGAPMQSAAKAPFRAKFKVRKVGIEKVQEIATSGYKDLRDAGMFSVADMRKEHWQAAIFKVGDDVRQDMLALQVIALFKHIFCIAGIDVYLFPYRVVATSPGCGVIECVPDTTSRDQMGRQTDIGLYEYFIQKYGDESTRNFQEARNNFVKSMAAYSVAMFLLQVKDRHNGNLLLDEDGHIIHIDFGFLFESSPGGNIGFEPDIKITEEMVMIMGGKQEAEPFKWFTELCVRCFLAVRPYQEDVVTLVSLMLDTGLPCFRGQTIKLLRQRFAPAATEKEAAAFMMKIINDSYLSIRTKTYDMIQYYQNQIPY</sequence>
<feature type="domain" description="PI3K/PI4K catalytic" evidence="5">
    <location>
        <begin position="1750"/>
        <end position="2025"/>
    </location>
</feature>
<dbReference type="Gene3D" id="1.25.40.70">
    <property type="entry name" value="Phosphatidylinositol 3-kinase, accessory domain (PIK)"/>
    <property type="match status" value="1"/>
</dbReference>
<dbReference type="SUPFAM" id="SSF56112">
    <property type="entry name" value="Protein kinase-like (PK-like)"/>
    <property type="match status" value="1"/>
</dbReference>
<dbReference type="InterPro" id="IPR001263">
    <property type="entry name" value="PI3K_accessory_dom"/>
</dbReference>
<keyword evidence="9" id="KW-1185">Reference proteome</keyword>
<dbReference type="InterPro" id="IPR042236">
    <property type="entry name" value="PI3K_accessory_sf"/>
</dbReference>
<evidence type="ECO:0000259" key="6">
    <source>
        <dbReference type="PROSITE" id="PS51545"/>
    </source>
</evidence>
<dbReference type="FunFam" id="3.30.1010.10:FF:000009">
    <property type="entry name" value="Phosphatidylinositol 4-kinase, catalytic, alpha"/>
    <property type="match status" value="1"/>
</dbReference>
<dbReference type="PANTHER" id="PTHR10048">
    <property type="entry name" value="PHOSPHATIDYLINOSITOL KINASE"/>
    <property type="match status" value="1"/>
</dbReference>
<dbReference type="GO" id="GO:0005886">
    <property type="term" value="C:plasma membrane"/>
    <property type="evidence" value="ECO:0000318"/>
    <property type="project" value="GO_Central"/>
</dbReference>